<name>D8LHJ0_ECTSI</name>
<gene>
    <name evidence="2" type="ORF">Esi_0196_0027</name>
</gene>
<dbReference type="Proteomes" id="UP000002630">
    <property type="component" value="Linkage Group LG04"/>
</dbReference>
<dbReference type="STRING" id="2880.D8LHJ0"/>
<sequence>MEYTDMMFDKFGVPAEFMSKDAVLACFSIGRTTASLVDVGGDIAVVTPVYDG</sequence>
<accession>D8LHJ0</accession>
<dbReference type="OrthoDB" id="5132116at2759"/>
<dbReference type="InterPro" id="IPR004000">
    <property type="entry name" value="Actin"/>
</dbReference>
<dbReference type="SUPFAM" id="SSF53067">
    <property type="entry name" value="Actin-like ATPase domain"/>
    <property type="match status" value="1"/>
</dbReference>
<dbReference type="AlphaFoldDB" id="D8LHJ0"/>
<proteinExistence type="predicted"/>
<dbReference type="Gene3D" id="3.30.420.40">
    <property type="match status" value="2"/>
</dbReference>
<dbReference type="EMBL" id="FN648371">
    <property type="protein sequence ID" value="CBN79272.1"/>
    <property type="molecule type" value="Genomic_DNA"/>
</dbReference>
<comment type="catalytic activity">
    <reaction evidence="1">
        <text>ATP + H2O = ADP + phosphate + H(+)</text>
        <dbReference type="Rhea" id="RHEA:13065"/>
        <dbReference type="ChEBI" id="CHEBI:15377"/>
        <dbReference type="ChEBI" id="CHEBI:15378"/>
        <dbReference type="ChEBI" id="CHEBI:30616"/>
        <dbReference type="ChEBI" id="CHEBI:43474"/>
        <dbReference type="ChEBI" id="CHEBI:456216"/>
    </reaction>
</comment>
<evidence type="ECO:0000313" key="2">
    <source>
        <dbReference type="EMBL" id="CBN79272.1"/>
    </source>
</evidence>
<protein>
    <submittedName>
        <fullName evidence="2">Uncharacterized protein</fullName>
    </submittedName>
</protein>
<dbReference type="EMBL" id="FN649729">
    <property type="protein sequence ID" value="CBN79272.1"/>
    <property type="molecule type" value="Genomic_DNA"/>
</dbReference>
<keyword evidence="3" id="KW-1185">Reference proteome</keyword>
<dbReference type="InParanoid" id="D8LHJ0"/>
<organism evidence="2 3">
    <name type="scientific">Ectocarpus siliculosus</name>
    <name type="common">Brown alga</name>
    <name type="synonym">Conferva siliculosa</name>
    <dbReference type="NCBI Taxonomy" id="2880"/>
    <lineage>
        <taxon>Eukaryota</taxon>
        <taxon>Sar</taxon>
        <taxon>Stramenopiles</taxon>
        <taxon>Ochrophyta</taxon>
        <taxon>PX clade</taxon>
        <taxon>Phaeophyceae</taxon>
        <taxon>Ectocarpales</taxon>
        <taxon>Ectocarpaceae</taxon>
        <taxon>Ectocarpus</taxon>
    </lineage>
</organism>
<reference evidence="2 3" key="1">
    <citation type="journal article" date="2010" name="Nature">
        <title>The Ectocarpus genome and the independent evolution of multicellularity in brown algae.</title>
        <authorList>
            <person name="Cock J.M."/>
            <person name="Sterck L."/>
            <person name="Rouze P."/>
            <person name="Scornet D."/>
            <person name="Allen A.E."/>
            <person name="Amoutzias G."/>
            <person name="Anthouard V."/>
            <person name="Artiguenave F."/>
            <person name="Aury J.M."/>
            <person name="Badger J.H."/>
            <person name="Beszteri B."/>
            <person name="Billiau K."/>
            <person name="Bonnet E."/>
            <person name="Bothwell J.H."/>
            <person name="Bowler C."/>
            <person name="Boyen C."/>
            <person name="Brownlee C."/>
            <person name="Carrano C.J."/>
            <person name="Charrier B."/>
            <person name="Cho G.Y."/>
            <person name="Coelho S.M."/>
            <person name="Collen J."/>
            <person name="Corre E."/>
            <person name="Da Silva C."/>
            <person name="Delage L."/>
            <person name="Delaroque N."/>
            <person name="Dittami S.M."/>
            <person name="Doulbeau S."/>
            <person name="Elias M."/>
            <person name="Farnham G."/>
            <person name="Gachon C.M."/>
            <person name="Gschloessl B."/>
            <person name="Heesch S."/>
            <person name="Jabbari K."/>
            <person name="Jubin C."/>
            <person name="Kawai H."/>
            <person name="Kimura K."/>
            <person name="Kloareg B."/>
            <person name="Kupper F.C."/>
            <person name="Lang D."/>
            <person name="Le Bail A."/>
            <person name="Leblanc C."/>
            <person name="Lerouge P."/>
            <person name="Lohr M."/>
            <person name="Lopez P.J."/>
            <person name="Martens C."/>
            <person name="Maumus F."/>
            <person name="Michel G."/>
            <person name="Miranda-Saavedra D."/>
            <person name="Morales J."/>
            <person name="Moreau H."/>
            <person name="Motomura T."/>
            <person name="Nagasato C."/>
            <person name="Napoli C.A."/>
            <person name="Nelson D.R."/>
            <person name="Nyvall-Collen P."/>
            <person name="Peters A.F."/>
            <person name="Pommier C."/>
            <person name="Potin P."/>
            <person name="Poulain J."/>
            <person name="Quesneville H."/>
            <person name="Read B."/>
            <person name="Rensing S.A."/>
            <person name="Ritter A."/>
            <person name="Rousvoal S."/>
            <person name="Samanta M."/>
            <person name="Samson G."/>
            <person name="Schroeder D.C."/>
            <person name="Segurens B."/>
            <person name="Strittmatter M."/>
            <person name="Tonon T."/>
            <person name="Tregear J.W."/>
            <person name="Valentin K."/>
            <person name="von Dassow P."/>
            <person name="Yamagishi T."/>
            <person name="Van de Peer Y."/>
            <person name="Wincker P."/>
        </authorList>
    </citation>
    <scope>NUCLEOTIDE SEQUENCE [LARGE SCALE GENOMIC DNA]</scope>
    <source>
        <strain evidence="3">Ec32 / CCAP1310/4</strain>
    </source>
</reference>
<evidence type="ECO:0000256" key="1">
    <source>
        <dbReference type="ARBA" id="ARBA00049360"/>
    </source>
</evidence>
<dbReference type="Pfam" id="PF00022">
    <property type="entry name" value="Actin"/>
    <property type="match status" value="1"/>
</dbReference>
<dbReference type="InterPro" id="IPR043129">
    <property type="entry name" value="ATPase_NBD"/>
</dbReference>
<evidence type="ECO:0000313" key="3">
    <source>
        <dbReference type="Proteomes" id="UP000002630"/>
    </source>
</evidence>